<dbReference type="AlphaFoldDB" id="A0A395J0B4"/>
<sequence>MRFVKTIIIALSGLALIQVVSADNGIPVPRCEYCSEKEYTQEEADALFVRDTPLNFLPPQTDIQSQSLQCQYLQTFRGPFAARKSKRVPYETAGERALKAQFDATGRSGDEPPADLEYNGYKIYLA</sequence>
<evidence type="ECO:0000313" key="2">
    <source>
        <dbReference type="EMBL" id="RAL65967.1"/>
    </source>
</evidence>
<keyword evidence="1" id="KW-0732">Signal</keyword>
<evidence type="ECO:0000256" key="1">
    <source>
        <dbReference type="SAM" id="SignalP"/>
    </source>
</evidence>
<dbReference type="OrthoDB" id="10529740at2759"/>
<name>A0A395J0B4_9HELO</name>
<accession>A0A395J0B4</accession>
<dbReference type="Proteomes" id="UP000249056">
    <property type="component" value="Unassembled WGS sequence"/>
</dbReference>
<keyword evidence="3" id="KW-1185">Reference proteome</keyword>
<organism evidence="2 3">
    <name type="scientific">Monilinia fructigena</name>
    <dbReference type="NCBI Taxonomy" id="38457"/>
    <lineage>
        <taxon>Eukaryota</taxon>
        <taxon>Fungi</taxon>
        <taxon>Dikarya</taxon>
        <taxon>Ascomycota</taxon>
        <taxon>Pezizomycotina</taxon>
        <taxon>Leotiomycetes</taxon>
        <taxon>Helotiales</taxon>
        <taxon>Sclerotiniaceae</taxon>
        <taxon>Monilinia</taxon>
    </lineage>
</organism>
<comment type="caution">
    <text evidence="2">The sequence shown here is derived from an EMBL/GenBank/DDBJ whole genome shotgun (WGS) entry which is preliminary data.</text>
</comment>
<evidence type="ECO:0000313" key="3">
    <source>
        <dbReference type="Proteomes" id="UP000249056"/>
    </source>
</evidence>
<dbReference type="EMBL" id="QKRW01000008">
    <property type="protein sequence ID" value="RAL65967.1"/>
    <property type="molecule type" value="Genomic_DNA"/>
</dbReference>
<feature type="signal peptide" evidence="1">
    <location>
        <begin position="1"/>
        <end position="22"/>
    </location>
</feature>
<gene>
    <name evidence="2" type="ORF">DID88_005628</name>
</gene>
<protein>
    <submittedName>
        <fullName evidence="2">Uncharacterized protein</fullName>
    </submittedName>
</protein>
<reference evidence="2 3" key="1">
    <citation type="submission" date="2018-06" db="EMBL/GenBank/DDBJ databases">
        <title>Genome Sequence of the Brown Rot Fungal Pathogen Monilinia fructigena.</title>
        <authorList>
            <person name="Landi L."/>
            <person name="De Miccolis Angelini R.M."/>
            <person name="Pollastro S."/>
            <person name="Abate D."/>
            <person name="Faretra F."/>
            <person name="Romanazzi G."/>
        </authorList>
    </citation>
    <scope>NUCLEOTIDE SEQUENCE [LARGE SCALE GENOMIC DNA]</scope>
    <source>
        <strain evidence="2 3">Mfrg269</strain>
    </source>
</reference>
<feature type="chain" id="PRO_5017225263" evidence="1">
    <location>
        <begin position="23"/>
        <end position="126"/>
    </location>
</feature>
<proteinExistence type="predicted"/>